<gene>
    <name evidence="1" type="ORF">OCBIM_22032561mg</name>
</gene>
<dbReference type="EMBL" id="KQ421590">
    <property type="protein sequence ID" value="KOF77056.1"/>
    <property type="molecule type" value="Genomic_DNA"/>
</dbReference>
<evidence type="ECO:0000313" key="1">
    <source>
        <dbReference type="EMBL" id="KOF77056.1"/>
    </source>
</evidence>
<name>A0A0L8GJ80_OCTBM</name>
<organism evidence="1">
    <name type="scientific">Octopus bimaculoides</name>
    <name type="common">California two-spotted octopus</name>
    <dbReference type="NCBI Taxonomy" id="37653"/>
    <lineage>
        <taxon>Eukaryota</taxon>
        <taxon>Metazoa</taxon>
        <taxon>Spiralia</taxon>
        <taxon>Lophotrochozoa</taxon>
        <taxon>Mollusca</taxon>
        <taxon>Cephalopoda</taxon>
        <taxon>Coleoidea</taxon>
        <taxon>Octopodiformes</taxon>
        <taxon>Octopoda</taxon>
        <taxon>Incirrata</taxon>
        <taxon>Octopodidae</taxon>
        <taxon>Octopus</taxon>
    </lineage>
</organism>
<reference evidence="1" key="1">
    <citation type="submission" date="2015-07" db="EMBL/GenBank/DDBJ databases">
        <title>MeaNS - Measles Nucleotide Surveillance Program.</title>
        <authorList>
            <person name="Tran T."/>
            <person name="Druce J."/>
        </authorList>
    </citation>
    <scope>NUCLEOTIDE SEQUENCE</scope>
    <source>
        <strain evidence="1">UCB-OBI-ISO-001</strain>
        <tissue evidence="1">Gonad</tissue>
    </source>
</reference>
<sequence length="73" mass="8567">MSVLTILQQVLRQLTYQEWQVRSLFCCKQILQDLGGISVLRLNPQIQHLVLHYSDALDGVGHLYPWFQICKRN</sequence>
<accession>A0A0L8GJ80</accession>
<protein>
    <submittedName>
        <fullName evidence="1">Uncharacterized protein</fullName>
    </submittedName>
</protein>
<proteinExistence type="predicted"/>
<dbReference type="AlphaFoldDB" id="A0A0L8GJ80"/>